<feature type="domain" description="4Fe-4S ferredoxin-type" evidence="3">
    <location>
        <begin position="32"/>
        <end position="62"/>
    </location>
</feature>
<dbReference type="SUPFAM" id="SSF55469">
    <property type="entry name" value="FMN-dependent nitroreductase-like"/>
    <property type="match status" value="1"/>
</dbReference>
<dbReference type="PANTHER" id="PTHR43673:SF10">
    <property type="entry name" value="NADH DEHYDROGENASE_NAD(P)H NITROREDUCTASE XCC3605-RELATED"/>
    <property type="match status" value="1"/>
</dbReference>
<dbReference type="GO" id="GO:0016491">
    <property type="term" value="F:oxidoreductase activity"/>
    <property type="evidence" value="ECO:0007669"/>
    <property type="project" value="UniProtKB-KW"/>
</dbReference>
<evidence type="ECO:0000313" key="4">
    <source>
        <dbReference type="EMBL" id="KKN10041.1"/>
    </source>
</evidence>
<evidence type="ECO:0000256" key="2">
    <source>
        <dbReference type="ARBA" id="ARBA00023002"/>
    </source>
</evidence>
<dbReference type="PROSITE" id="PS51379">
    <property type="entry name" value="4FE4S_FER_2"/>
    <property type="match status" value="2"/>
</dbReference>
<dbReference type="PANTHER" id="PTHR43673">
    <property type="entry name" value="NAD(P)H NITROREDUCTASE YDGI-RELATED"/>
    <property type="match status" value="1"/>
</dbReference>
<organism evidence="4">
    <name type="scientific">marine sediment metagenome</name>
    <dbReference type="NCBI Taxonomy" id="412755"/>
    <lineage>
        <taxon>unclassified sequences</taxon>
        <taxon>metagenomes</taxon>
        <taxon>ecological metagenomes</taxon>
    </lineage>
</organism>
<dbReference type="Gene3D" id="3.40.109.10">
    <property type="entry name" value="NADH Oxidase"/>
    <property type="match status" value="1"/>
</dbReference>
<dbReference type="SUPFAM" id="SSF54862">
    <property type="entry name" value="4Fe-4S ferredoxins"/>
    <property type="match status" value="1"/>
</dbReference>
<keyword evidence="2" id="KW-0560">Oxidoreductase</keyword>
<dbReference type="PROSITE" id="PS00198">
    <property type="entry name" value="4FE4S_FER_1"/>
    <property type="match status" value="1"/>
</dbReference>
<dbReference type="InterPro" id="IPR017900">
    <property type="entry name" value="4Fe4S_Fe_S_CS"/>
</dbReference>
<dbReference type="InterPro" id="IPR017896">
    <property type="entry name" value="4Fe4S_Fe-S-bd"/>
</dbReference>
<comment type="similarity">
    <text evidence="1">Belongs to the nitroreductase family.</text>
</comment>
<sequence length="261" mass="29437">MTIDGIDQGICTNCYSCIQVCPATLYKKMEDGSVKFLTNRFCIKCGHCVSACSEDAIIRSDMDDVEDFPAGKKIDDFVEYGDLMNLFRAKRSLRRYKKKKVDEESLNKIFKAIRYAPSGGNRRMWKFALVSDQKKIEILRERIIEEVSKVNPRYSKGYRVKKKLGMDPIFFDAPHLLILYYPPNSLSSGINTGIALTYGMLAAESIGIGSCWIGVAHRLLAANEDLRKMVNIDGVIGGVITLGYPAIKYYRFPSRSPLKIS</sequence>
<evidence type="ECO:0000256" key="1">
    <source>
        <dbReference type="ARBA" id="ARBA00007118"/>
    </source>
</evidence>
<evidence type="ECO:0000259" key="3">
    <source>
        <dbReference type="PROSITE" id="PS51379"/>
    </source>
</evidence>
<dbReference type="Pfam" id="PF13237">
    <property type="entry name" value="Fer4_10"/>
    <property type="match status" value="1"/>
</dbReference>
<dbReference type="InterPro" id="IPR029479">
    <property type="entry name" value="Nitroreductase"/>
</dbReference>
<dbReference type="Pfam" id="PF00881">
    <property type="entry name" value="Nitroreductase"/>
    <property type="match status" value="1"/>
</dbReference>
<accession>A0A0F9QA24</accession>
<dbReference type="InterPro" id="IPR000415">
    <property type="entry name" value="Nitroreductase-like"/>
</dbReference>
<protein>
    <recommendedName>
        <fullName evidence="3">4Fe-4S ferredoxin-type domain-containing protein</fullName>
    </recommendedName>
</protein>
<feature type="domain" description="4Fe-4S ferredoxin-type" evidence="3">
    <location>
        <begin position="1"/>
        <end position="31"/>
    </location>
</feature>
<proteinExistence type="inferred from homology"/>
<dbReference type="EMBL" id="LAZR01004283">
    <property type="protein sequence ID" value="KKN10041.1"/>
    <property type="molecule type" value="Genomic_DNA"/>
</dbReference>
<reference evidence="4" key="1">
    <citation type="journal article" date="2015" name="Nature">
        <title>Complex archaea that bridge the gap between prokaryotes and eukaryotes.</title>
        <authorList>
            <person name="Spang A."/>
            <person name="Saw J.H."/>
            <person name="Jorgensen S.L."/>
            <person name="Zaremba-Niedzwiedzka K."/>
            <person name="Martijn J."/>
            <person name="Lind A.E."/>
            <person name="van Eijk R."/>
            <person name="Schleper C."/>
            <person name="Guy L."/>
            <person name="Ettema T.J."/>
        </authorList>
    </citation>
    <scope>NUCLEOTIDE SEQUENCE</scope>
</reference>
<gene>
    <name evidence="4" type="ORF">LCGC14_1040680</name>
</gene>
<dbReference type="AlphaFoldDB" id="A0A0F9QA24"/>
<name>A0A0F9QA24_9ZZZZ</name>
<comment type="caution">
    <text evidence="4">The sequence shown here is derived from an EMBL/GenBank/DDBJ whole genome shotgun (WGS) entry which is preliminary data.</text>
</comment>
<dbReference type="Gene3D" id="3.30.70.20">
    <property type="match status" value="1"/>
</dbReference>
<feature type="non-terminal residue" evidence="4">
    <location>
        <position position="261"/>
    </location>
</feature>